<evidence type="ECO:0000256" key="10">
    <source>
        <dbReference type="ARBA" id="ARBA00029409"/>
    </source>
</evidence>
<dbReference type="GO" id="GO:0046654">
    <property type="term" value="P:tetrahydrofolate biosynthetic process"/>
    <property type="evidence" value="ECO:0007669"/>
    <property type="project" value="UniProtKB-UniPathway"/>
</dbReference>
<dbReference type="InterPro" id="IPR000550">
    <property type="entry name" value="Hppk"/>
</dbReference>
<keyword evidence="7 14" id="KW-0418">Kinase</keyword>
<organism evidence="14 15">
    <name type="scientific">Bythopirellula goksoeyrii</name>
    <dbReference type="NCBI Taxonomy" id="1400387"/>
    <lineage>
        <taxon>Bacteria</taxon>
        <taxon>Pseudomonadati</taxon>
        <taxon>Planctomycetota</taxon>
        <taxon>Planctomycetia</taxon>
        <taxon>Pirellulales</taxon>
        <taxon>Lacipirellulaceae</taxon>
        <taxon>Bythopirellula</taxon>
    </lineage>
</organism>
<evidence type="ECO:0000256" key="7">
    <source>
        <dbReference type="ARBA" id="ARBA00022777"/>
    </source>
</evidence>
<dbReference type="PANTHER" id="PTHR43071:SF1">
    <property type="entry name" value="2-AMINO-4-HYDROXY-6-HYDROXYMETHYLDIHYDROPTERIDINE PYROPHOSPHOKINASE"/>
    <property type="match status" value="1"/>
</dbReference>
<keyword evidence="5 14" id="KW-0808">Transferase</keyword>
<keyword evidence="15" id="KW-1185">Reference proteome</keyword>
<comment type="similarity">
    <text evidence="2">Belongs to the HPPK family.</text>
</comment>
<evidence type="ECO:0000313" key="15">
    <source>
        <dbReference type="Proteomes" id="UP000323917"/>
    </source>
</evidence>
<dbReference type="RefSeq" id="WP_148072099.1">
    <property type="nucleotide sequence ID" value="NZ_CP042913.1"/>
</dbReference>
<evidence type="ECO:0000256" key="1">
    <source>
        <dbReference type="ARBA" id="ARBA00005051"/>
    </source>
</evidence>
<dbReference type="GO" id="GO:0016301">
    <property type="term" value="F:kinase activity"/>
    <property type="evidence" value="ECO:0007669"/>
    <property type="project" value="UniProtKB-KW"/>
</dbReference>
<dbReference type="EC" id="2.7.6.3" evidence="3"/>
<dbReference type="NCBIfam" id="TIGR01498">
    <property type="entry name" value="folK"/>
    <property type="match status" value="1"/>
</dbReference>
<dbReference type="GO" id="GO:0046656">
    <property type="term" value="P:folic acid biosynthetic process"/>
    <property type="evidence" value="ECO:0007669"/>
    <property type="project" value="UniProtKB-KW"/>
</dbReference>
<reference evidence="14 15" key="1">
    <citation type="submission" date="2019-08" db="EMBL/GenBank/DDBJ databases">
        <title>Deep-cultivation of Planctomycetes and their phenomic and genomic characterization uncovers novel biology.</title>
        <authorList>
            <person name="Wiegand S."/>
            <person name="Jogler M."/>
            <person name="Boedeker C."/>
            <person name="Pinto D."/>
            <person name="Vollmers J."/>
            <person name="Rivas-Marin E."/>
            <person name="Kohn T."/>
            <person name="Peeters S.H."/>
            <person name="Heuer A."/>
            <person name="Rast P."/>
            <person name="Oberbeckmann S."/>
            <person name="Bunk B."/>
            <person name="Jeske O."/>
            <person name="Meyerdierks A."/>
            <person name="Storesund J.E."/>
            <person name="Kallscheuer N."/>
            <person name="Luecker S."/>
            <person name="Lage O.M."/>
            <person name="Pohl T."/>
            <person name="Merkel B.J."/>
            <person name="Hornburger P."/>
            <person name="Mueller R.-W."/>
            <person name="Bruemmer F."/>
            <person name="Labrenz M."/>
            <person name="Spormann A.M."/>
            <person name="Op den Camp H."/>
            <person name="Overmann J."/>
            <person name="Amann R."/>
            <person name="Jetten M.S.M."/>
            <person name="Mascher T."/>
            <person name="Medema M.H."/>
            <person name="Devos D.P."/>
            <person name="Kaster A.-K."/>
            <person name="Ovreas L."/>
            <person name="Rohde M."/>
            <person name="Galperin M.Y."/>
            <person name="Jogler C."/>
        </authorList>
    </citation>
    <scope>NUCLEOTIDE SEQUENCE [LARGE SCALE GENOMIC DNA]</scope>
    <source>
        <strain evidence="14 15">Pr1d</strain>
    </source>
</reference>
<evidence type="ECO:0000256" key="6">
    <source>
        <dbReference type="ARBA" id="ARBA00022741"/>
    </source>
</evidence>
<evidence type="ECO:0000256" key="3">
    <source>
        <dbReference type="ARBA" id="ARBA00013253"/>
    </source>
</evidence>
<dbReference type="PROSITE" id="PS00794">
    <property type="entry name" value="HPPK"/>
    <property type="match status" value="1"/>
</dbReference>
<sequence length="299" mass="32905">MPRSLLALGANLGNREETLRNALREISALPQTRLLARSTWHETPAVGGPAGQQEFLNGAVLVDTCLEAEILASHLQQIETRQGRERKIRWAARTLDIDLLLYGSEIVDTPGLSIPHPRMTFRRFVLVPANEIAGQMVVPLAGWTIAGLLNHLSTAARYVVITSDDPGLADWLASHLCQQLNALRLEDIFAKTQAEDDSQHLSLVEWQRHSELRIRLPSQNSIEAENIVPVISSFLLQPQMPRSRFDFVQPALTIAIAPPGGVSCSEVPKIHGPLLRLDADDLKCAIAEARAAISAVWPD</sequence>
<keyword evidence="9" id="KW-0289">Folate biosynthesis</keyword>
<dbReference type="SUPFAM" id="SSF55083">
    <property type="entry name" value="6-hydroxymethyl-7,8-dihydropterin pyrophosphokinase, HPPK"/>
    <property type="match status" value="1"/>
</dbReference>
<dbReference type="Proteomes" id="UP000323917">
    <property type="component" value="Chromosome"/>
</dbReference>
<comment type="pathway">
    <text evidence="1">Cofactor biosynthesis; tetrahydrofolate biosynthesis; 2-amino-4-hydroxy-6-hydroxymethyl-7,8-dihydropteridine diphosphate from 7,8-dihydroneopterin triphosphate: step 4/4.</text>
</comment>
<feature type="domain" description="7,8-dihydro-6-hydroxymethylpterin-pyrophosphokinase" evidence="13">
    <location>
        <begin position="89"/>
        <end position="100"/>
    </location>
</feature>
<evidence type="ECO:0000256" key="4">
    <source>
        <dbReference type="ARBA" id="ARBA00016218"/>
    </source>
</evidence>
<dbReference type="OrthoDB" id="9808041at2"/>
<dbReference type="AlphaFoldDB" id="A0A5B9Q781"/>
<evidence type="ECO:0000256" key="5">
    <source>
        <dbReference type="ARBA" id="ARBA00022679"/>
    </source>
</evidence>
<evidence type="ECO:0000256" key="8">
    <source>
        <dbReference type="ARBA" id="ARBA00022840"/>
    </source>
</evidence>
<dbReference type="InterPro" id="IPR035907">
    <property type="entry name" value="Hppk_sf"/>
</dbReference>
<dbReference type="UniPathway" id="UPA00077">
    <property type="reaction ID" value="UER00155"/>
</dbReference>
<accession>A0A5B9Q781</accession>
<dbReference type="EMBL" id="CP042913">
    <property type="protein sequence ID" value="QEG33312.1"/>
    <property type="molecule type" value="Genomic_DNA"/>
</dbReference>
<evidence type="ECO:0000256" key="12">
    <source>
        <dbReference type="ARBA" id="ARBA00033413"/>
    </source>
</evidence>
<keyword evidence="8" id="KW-0067">ATP-binding</keyword>
<proteinExistence type="inferred from homology"/>
<dbReference type="CDD" id="cd00483">
    <property type="entry name" value="HPPK"/>
    <property type="match status" value="1"/>
</dbReference>
<evidence type="ECO:0000256" key="2">
    <source>
        <dbReference type="ARBA" id="ARBA00005810"/>
    </source>
</evidence>
<evidence type="ECO:0000313" key="14">
    <source>
        <dbReference type="EMBL" id="QEG33312.1"/>
    </source>
</evidence>
<evidence type="ECO:0000256" key="11">
    <source>
        <dbReference type="ARBA" id="ARBA00029766"/>
    </source>
</evidence>
<evidence type="ECO:0000256" key="9">
    <source>
        <dbReference type="ARBA" id="ARBA00022909"/>
    </source>
</evidence>
<gene>
    <name evidence="14" type="primary">folK</name>
    <name evidence="14" type="ORF">Pr1d_05730</name>
</gene>
<comment type="function">
    <text evidence="10">Catalyzes the transfer of pyrophosphate from adenosine triphosphate (ATP) to 6-hydroxymethyl-7,8-dihydropterin, an enzymatic step in folate biosynthesis pathway.</text>
</comment>
<name>A0A5B9Q781_9BACT</name>
<dbReference type="GO" id="GO:0005524">
    <property type="term" value="F:ATP binding"/>
    <property type="evidence" value="ECO:0007669"/>
    <property type="project" value="UniProtKB-KW"/>
</dbReference>
<keyword evidence="6" id="KW-0547">Nucleotide-binding</keyword>
<evidence type="ECO:0000259" key="13">
    <source>
        <dbReference type="PROSITE" id="PS00794"/>
    </source>
</evidence>
<protein>
    <recommendedName>
        <fullName evidence="4">2-amino-4-hydroxy-6-hydroxymethyldihydropteridine pyrophosphokinase</fullName>
        <ecNumber evidence="3">2.7.6.3</ecNumber>
    </recommendedName>
    <alternativeName>
        <fullName evidence="11">6-hydroxymethyl-7,8-dihydropterin pyrophosphokinase</fullName>
    </alternativeName>
    <alternativeName>
        <fullName evidence="12">7,8-dihydro-6-hydroxymethylpterin-pyrophosphokinase</fullName>
    </alternativeName>
</protein>
<dbReference type="KEGG" id="bgok:Pr1d_05730"/>
<dbReference type="PANTHER" id="PTHR43071">
    <property type="entry name" value="2-AMINO-4-HYDROXY-6-HYDROXYMETHYLDIHYDROPTERIDINE PYROPHOSPHOKINASE"/>
    <property type="match status" value="1"/>
</dbReference>
<dbReference type="Gene3D" id="3.30.70.560">
    <property type="entry name" value="7,8-Dihydro-6-hydroxymethylpterin-pyrophosphokinase HPPK"/>
    <property type="match status" value="1"/>
</dbReference>
<dbReference type="GO" id="GO:0003848">
    <property type="term" value="F:2-amino-4-hydroxy-6-hydroxymethyldihydropteridine diphosphokinase activity"/>
    <property type="evidence" value="ECO:0007669"/>
    <property type="project" value="UniProtKB-EC"/>
</dbReference>
<dbReference type="Pfam" id="PF01288">
    <property type="entry name" value="HPPK"/>
    <property type="match status" value="1"/>
</dbReference>